<dbReference type="PANTHER" id="PTHR47944">
    <property type="entry name" value="CYTOCHROME P450 98A9"/>
    <property type="match status" value="1"/>
</dbReference>
<dbReference type="InterPro" id="IPR017972">
    <property type="entry name" value="Cyt_P450_CS"/>
</dbReference>
<dbReference type="GO" id="GO:0016705">
    <property type="term" value="F:oxidoreductase activity, acting on paired donors, with incorporation or reduction of molecular oxygen"/>
    <property type="evidence" value="ECO:0007669"/>
    <property type="project" value="UniProtKB-ARBA"/>
</dbReference>
<evidence type="ECO:0000256" key="9">
    <source>
        <dbReference type="PIRSR" id="PIRSR602401-1"/>
    </source>
</evidence>
<dbReference type="PRINTS" id="PR00385">
    <property type="entry name" value="P450"/>
</dbReference>
<dbReference type="Proteomes" id="UP001552299">
    <property type="component" value="Unassembled WGS sequence"/>
</dbReference>
<keyword evidence="5" id="KW-0521">NADP</keyword>
<evidence type="ECO:0000256" key="1">
    <source>
        <dbReference type="ARBA" id="ARBA00001971"/>
    </source>
</evidence>
<comment type="similarity">
    <text evidence="2 10">Belongs to the cytochrome P450 family.</text>
</comment>
<dbReference type="Pfam" id="PF00067">
    <property type="entry name" value="p450"/>
    <property type="match status" value="1"/>
</dbReference>
<evidence type="ECO:0000256" key="3">
    <source>
        <dbReference type="ARBA" id="ARBA00022617"/>
    </source>
</evidence>
<keyword evidence="8 10" id="KW-0503">Monooxygenase</keyword>
<comment type="cofactor">
    <cofactor evidence="1 9">
        <name>heme</name>
        <dbReference type="ChEBI" id="CHEBI:30413"/>
    </cofactor>
</comment>
<dbReference type="InterPro" id="IPR001128">
    <property type="entry name" value="Cyt_P450"/>
</dbReference>
<keyword evidence="7 9" id="KW-0408">Iron</keyword>
<dbReference type="AlphaFoldDB" id="A0ABD0VJB2"/>
<keyword evidence="4 9" id="KW-0479">Metal-binding</keyword>
<dbReference type="PROSITE" id="PS00086">
    <property type="entry name" value="CYTOCHROME_P450"/>
    <property type="match status" value="1"/>
</dbReference>
<proteinExistence type="inferred from homology"/>
<evidence type="ECO:0000256" key="2">
    <source>
        <dbReference type="ARBA" id="ARBA00010617"/>
    </source>
</evidence>
<keyword evidence="3 9" id="KW-0349">Heme</keyword>
<evidence type="ECO:0000256" key="5">
    <source>
        <dbReference type="ARBA" id="ARBA00022857"/>
    </source>
</evidence>
<dbReference type="GO" id="GO:0046872">
    <property type="term" value="F:metal ion binding"/>
    <property type="evidence" value="ECO:0007669"/>
    <property type="project" value="UniProtKB-KW"/>
</dbReference>
<evidence type="ECO:0000256" key="10">
    <source>
        <dbReference type="RuleBase" id="RU000461"/>
    </source>
</evidence>
<sequence>MVRQNSGVMRWSSAPKMVFIILFLIFFISLFLLSSLFLTGDDRRRLPLPPRPKGWPLLGNLLQLMSKPHQTLQILSKSHGSNGLLHLRLGTTTVIIISSASAATKCFRNHDINLSSRPPNSMGKHIAYNSQDLVMAPYGSRWRMLRKLCSTHLFSNKVLNNFQHVRDEEVVRLVHYLAKREVAVDIGGIINTYVTDAMARIIVGRRVIVQGEMATKFKEMATEITRLAGQFNGLNKKMKKSRENFGEFLEKIIVEHKLKAGDQFNGSNHVKDFLSLLIEMNEDVDQVETNINIKALLQDMFIAGTDTTSITVEWILAELIRHPHILARAQQELDSIVGRHRLICESDLSKFPFLHTIIKENFRLHPTIPLSIPRMTIEDIEIDGYLIPKGSSLFVNIWAIGRDPVSWPNYDPLEFNPDRFGPGSLHENVDVKGNDFELIPFGAGRRICAGMNLGLRMIQLITAVLVHSFDWKLPDGQLPEMLDMDESYGATMRKMRPLMAKVVPRLQPQAYI</sequence>
<gene>
    <name evidence="11" type="ORF">M5K25_005731</name>
</gene>
<protein>
    <submittedName>
        <fullName evidence="11">Uncharacterized protein</fullName>
    </submittedName>
</protein>
<evidence type="ECO:0000256" key="6">
    <source>
        <dbReference type="ARBA" id="ARBA00023002"/>
    </source>
</evidence>
<organism evidence="11 12">
    <name type="scientific">Dendrobium thyrsiflorum</name>
    <name type="common">Pinecone-like raceme dendrobium</name>
    <name type="synonym">Orchid</name>
    <dbReference type="NCBI Taxonomy" id="117978"/>
    <lineage>
        <taxon>Eukaryota</taxon>
        <taxon>Viridiplantae</taxon>
        <taxon>Streptophyta</taxon>
        <taxon>Embryophyta</taxon>
        <taxon>Tracheophyta</taxon>
        <taxon>Spermatophyta</taxon>
        <taxon>Magnoliopsida</taxon>
        <taxon>Liliopsida</taxon>
        <taxon>Asparagales</taxon>
        <taxon>Orchidaceae</taxon>
        <taxon>Epidendroideae</taxon>
        <taxon>Malaxideae</taxon>
        <taxon>Dendrobiinae</taxon>
        <taxon>Dendrobium</taxon>
    </lineage>
</organism>
<dbReference type="PANTHER" id="PTHR47944:SF18">
    <property type="entry name" value="FLAVONOID 3'-MONOOXYGENASE"/>
    <property type="match status" value="1"/>
</dbReference>
<dbReference type="GO" id="GO:0004497">
    <property type="term" value="F:monooxygenase activity"/>
    <property type="evidence" value="ECO:0007669"/>
    <property type="project" value="UniProtKB-KW"/>
</dbReference>
<dbReference type="Gene3D" id="1.10.630.10">
    <property type="entry name" value="Cytochrome P450"/>
    <property type="match status" value="1"/>
</dbReference>
<dbReference type="PRINTS" id="PR00463">
    <property type="entry name" value="EP450I"/>
</dbReference>
<dbReference type="InterPro" id="IPR036396">
    <property type="entry name" value="Cyt_P450_sf"/>
</dbReference>
<keyword evidence="6 10" id="KW-0560">Oxidoreductase</keyword>
<evidence type="ECO:0000256" key="4">
    <source>
        <dbReference type="ARBA" id="ARBA00022723"/>
    </source>
</evidence>
<evidence type="ECO:0000256" key="7">
    <source>
        <dbReference type="ARBA" id="ARBA00023004"/>
    </source>
</evidence>
<evidence type="ECO:0000256" key="8">
    <source>
        <dbReference type="ARBA" id="ARBA00023033"/>
    </source>
</evidence>
<evidence type="ECO:0000313" key="11">
    <source>
        <dbReference type="EMBL" id="KAL0924873.1"/>
    </source>
</evidence>
<dbReference type="EMBL" id="JANQDX010000005">
    <property type="protein sequence ID" value="KAL0924873.1"/>
    <property type="molecule type" value="Genomic_DNA"/>
</dbReference>
<keyword evidence="12" id="KW-1185">Reference proteome</keyword>
<dbReference type="InterPro" id="IPR002401">
    <property type="entry name" value="Cyt_P450_E_grp-I"/>
</dbReference>
<name>A0ABD0VJB2_DENTH</name>
<accession>A0ABD0VJB2</accession>
<comment type="caution">
    <text evidence="11">The sequence shown here is derived from an EMBL/GenBank/DDBJ whole genome shotgun (WGS) entry which is preliminary data.</text>
</comment>
<dbReference type="SUPFAM" id="SSF48264">
    <property type="entry name" value="Cytochrome P450"/>
    <property type="match status" value="1"/>
</dbReference>
<evidence type="ECO:0000313" key="12">
    <source>
        <dbReference type="Proteomes" id="UP001552299"/>
    </source>
</evidence>
<feature type="binding site" description="axial binding residue" evidence="9">
    <location>
        <position position="448"/>
    </location>
    <ligand>
        <name>heme</name>
        <dbReference type="ChEBI" id="CHEBI:30413"/>
    </ligand>
    <ligandPart>
        <name>Fe</name>
        <dbReference type="ChEBI" id="CHEBI:18248"/>
    </ligandPart>
</feature>
<dbReference type="FunFam" id="1.10.630.10:FF:000126">
    <property type="entry name" value="Predicted protein"/>
    <property type="match status" value="1"/>
</dbReference>
<reference evidence="11 12" key="1">
    <citation type="journal article" date="2024" name="Plant Biotechnol. J.">
        <title>Dendrobium thyrsiflorum genome and its molecular insights into genes involved in important horticultural traits.</title>
        <authorList>
            <person name="Chen B."/>
            <person name="Wang J.Y."/>
            <person name="Zheng P.J."/>
            <person name="Li K.L."/>
            <person name="Liang Y.M."/>
            <person name="Chen X.F."/>
            <person name="Zhang C."/>
            <person name="Zhao X."/>
            <person name="He X."/>
            <person name="Zhang G.Q."/>
            <person name="Liu Z.J."/>
            <person name="Xu Q."/>
        </authorList>
    </citation>
    <scope>NUCLEOTIDE SEQUENCE [LARGE SCALE GENOMIC DNA]</scope>
    <source>
        <strain evidence="11">GZMU011</strain>
    </source>
</reference>